<accession>A0A150TKH7</accession>
<dbReference type="InterPro" id="IPR000014">
    <property type="entry name" value="PAS"/>
</dbReference>
<dbReference type="PROSITE" id="PS50801">
    <property type="entry name" value="STAS"/>
    <property type="match status" value="1"/>
</dbReference>
<dbReference type="CDD" id="cd07041">
    <property type="entry name" value="STAS_RsbR_RsbS_like"/>
    <property type="match status" value="1"/>
</dbReference>
<comment type="caution">
    <text evidence="6">The sequence shown here is derived from an EMBL/GenBank/DDBJ whole genome shotgun (WGS) entry which is preliminary data.</text>
</comment>
<dbReference type="InterPro" id="IPR002645">
    <property type="entry name" value="STAS_dom"/>
</dbReference>
<dbReference type="InterPro" id="IPR036513">
    <property type="entry name" value="STAS_dom_sf"/>
</dbReference>
<feature type="domain" description="PAS" evidence="3">
    <location>
        <begin position="344"/>
        <end position="378"/>
    </location>
</feature>
<proteinExistence type="predicted"/>
<feature type="domain" description="PAC" evidence="4">
    <location>
        <begin position="262"/>
        <end position="310"/>
    </location>
</feature>
<dbReference type="InterPro" id="IPR000700">
    <property type="entry name" value="PAS-assoc_C"/>
</dbReference>
<evidence type="ECO:0000313" key="7">
    <source>
        <dbReference type="Proteomes" id="UP000075502"/>
    </source>
</evidence>
<dbReference type="Gene3D" id="3.30.450.20">
    <property type="entry name" value="PAS domain"/>
    <property type="match status" value="4"/>
</dbReference>
<dbReference type="EMBL" id="JEME01002146">
    <property type="protein sequence ID" value="KYG05209.1"/>
    <property type="molecule type" value="Genomic_DNA"/>
</dbReference>
<dbReference type="Gene3D" id="3.30.750.24">
    <property type="entry name" value="STAS domain"/>
    <property type="match status" value="1"/>
</dbReference>
<dbReference type="InterPro" id="IPR013656">
    <property type="entry name" value="PAS_4"/>
</dbReference>
<dbReference type="InterPro" id="IPR001610">
    <property type="entry name" value="PAC"/>
</dbReference>
<dbReference type="PANTHER" id="PTHR33745">
    <property type="entry name" value="RSBT ANTAGONIST PROTEIN RSBS-RELATED"/>
    <property type="match status" value="1"/>
</dbReference>
<evidence type="ECO:0000259" key="5">
    <source>
        <dbReference type="PROSITE" id="PS50801"/>
    </source>
</evidence>
<dbReference type="InterPro" id="IPR051932">
    <property type="entry name" value="Bact_StressResp_Reg"/>
</dbReference>
<evidence type="ECO:0000256" key="1">
    <source>
        <dbReference type="ARBA" id="ARBA00022553"/>
    </source>
</evidence>
<dbReference type="PANTHER" id="PTHR33745:SF3">
    <property type="entry name" value="RSBT CO-ANTAGONIST PROTEIN RSBRC"/>
    <property type="match status" value="1"/>
</dbReference>
<reference evidence="6 7" key="1">
    <citation type="submission" date="2014-02" db="EMBL/GenBank/DDBJ databases">
        <title>The small core and large imbalanced accessory genome model reveals a collaborative survival strategy of Sorangium cellulosum strains in nature.</title>
        <authorList>
            <person name="Han K."/>
            <person name="Peng R."/>
            <person name="Blom J."/>
            <person name="Li Y.-Z."/>
        </authorList>
    </citation>
    <scope>NUCLEOTIDE SEQUENCE [LARGE SCALE GENOMIC DNA]</scope>
    <source>
        <strain evidence="6 7">So0007-03</strain>
    </source>
</reference>
<dbReference type="Pfam" id="PF13188">
    <property type="entry name" value="PAS_8"/>
    <property type="match status" value="1"/>
</dbReference>
<organism evidence="6 7">
    <name type="scientific">Sorangium cellulosum</name>
    <name type="common">Polyangium cellulosum</name>
    <dbReference type="NCBI Taxonomy" id="56"/>
    <lineage>
        <taxon>Bacteria</taxon>
        <taxon>Pseudomonadati</taxon>
        <taxon>Myxococcota</taxon>
        <taxon>Polyangia</taxon>
        <taxon>Polyangiales</taxon>
        <taxon>Polyangiaceae</taxon>
        <taxon>Sorangium</taxon>
    </lineage>
</organism>
<dbReference type="AlphaFoldDB" id="A0A150TKH7"/>
<feature type="domain" description="PAS" evidence="3">
    <location>
        <begin position="189"/>
        <end position="245"/>
    </location>
</feature>
<dbReference type="Proteomes" id="UP000075502">
    <property type="component" value="Unassembled WGS sequence"/>
</dbReference>
<dbReference type="PROSITE" id="PS50113">
    <property type="entry name" value="PAC"/>
    <property type="match status" value="2"/>
</dbReference>
<evidence type="ECO:0000256" key="2">
    <source>
        <dbReference type="SAM" id="Coils"/>
    </source>
</evidence>
<dbReference type="SMART" id="SM00086">
    <property type="entry name" value="PAC"/>
    <property type="match status" value="2"/>
</dbReference>
<feature type="coiled-coil region" evidence="2">
    <location>
        <begin position="556"/>
        <end position="594"/>
    </location>
</feature>
<name>A0A150TKH7_SORCE</name>
<sequence length="736" mass="81544">MFGAARPRDVARGASGLMDLDLHRGFLHNGPLAAATEGGRRRPLEVLIGDRAREDNPARGRSKRQAAPAMSHRDLYRAAFEAAEDALLLLEDGHVIDANPSAVRLLAGPEEGLLGRELTGLSPLLQPDGQASAEGLKQRLDAASRGEPQRFRWLYRRPNGGFIQADTQLAKLALAGGSGPILRAVVREEDKEQRRLYALAVDMLGVATLDGRFKELSPSWERTLGFSRQELMARPYVEFIHHEDKARTLSETDTFSTGAQTLTYENRFRCKDGSYRWLEWNAMLALDEGLVYFVVRDVTRRKTAEMALRESEEKLRALYEGIPHHLIVADKDARIVSVNRTPPGLDPESVLGRSIYDFTSPEHHATLTQALDTVLTSGGRAHYEVIGLGANGERAWYANHASPIRGAQEVTNVLIVTENITERRRAEEQRRESEARFHAAVEASMDAFLTMTSHRDEGEEVADFVITGLNARAAAMLSMQREALLGRRLSELEHSAEAGVLLDKCLRVIRKGAPLEEEILLPAPPAQPSRPRAWVHHQIVPIRDGVAVTMRDTTDRKRLEDQLRQSIERLEAYAEELEGKNRMLAEENAERERTASVLRQQQEAIRALSTPIIQAWEGVLVLPIIGALDSGRATQIMEKLLGEIVRTQANFAVLDLTGVEDVDGPTVDHLLQVARAASLLGSRCLVSGISPGVAQAIVELGSDARTFETFGELEDALRHALRVSGARLPRLRRTAR</sequence>
<evidence type="ECO:0000259" key="3">
    <source>
        <dbReference type="PROSITE" id="PS50112"/>
    </source>
</evidence>
<dbReference type="NCBIfam" id="TIGR00229">
    <property type="entry name" value="sensory_box"/>
    <property type="match status" value="2"/>
</dbReference>
<keyword evidence="1" id="KW-0597">Phosphoprotein</keyword>
<protein>
    <submittedName>
        <fullName evidence="6">Fis family transcriptional regulator</fullName>
    </submittedName>
</protein>
<keyword evidence="2" id="KW-0175">Coiled coil</keyword>
<evidence type="ECO:0000259" key="4">
    <source>
        <dbReference type="PROSITE" id="PS50113"/>
    </source>
</evidence>
<gene>
    <name evidence="6" type="ORF">BE21_42285</name>
</gene>
<dbReference type="Pfam" id="PF08448">
    <property type="entry name" value="PAS_4"/>
    <property type="match status" value="2"/>
</dbReference>
<dbReference type="PROSITE" id="PS50112">
    <property type="entry name" value="PAS"/>
    <property type="match status" value="2"/>
</dbReference>
<dbReference type="Pfam" id="PF01740">
    <property type="entry name" value="STAS"/>
    <property type="match status" value="1"/>
</dbReference>
<dbReference type="SMART" id="SM00091">
    <property type="entry name" value="PAS"/>
    <property type="match status" value="4"/>
</dbReference>
<feature type="domain" description="PAC" evidence="4">
    <location>
        <begin position="381"/>
        <end position="432"/>
    </location>
</feature>
<dbReference type="InterPro" id="IPR013655">
    <property type="entry name" value="PAS_fold_3"/>
</dbReference>
<dbReference type="SUPFAM" id="SSF55785">
    <property type="entry name" value="PYP-like sensor domain (PAS domain)"/>
    <property type="match status" value="4"/>
</dbReference>
<dbReference type="SUPFAM" id="SSF52091">
    <property type="entry name" value="SpoIIaa-like"/>
    <property type="match status" value="1"/>
</dbReference>
<dbReference type="InterPro" id="IPR035965">
    <property type="entry name" value="PAS-like_dom_sf"/>
</dbReference>
<dbReference type="Pfam" id="PF08447">
    <property type="entry name" value="PAS_3"/>
    <property type="match status" value="1"/>
</dbReference>
<evidence type="ECO:0000313" key="6">
    <source>
        <dbReference type="EMBL" id="KYG05209.1"/>
    </source>
</evidence>
<feature type="domain" description="STAS" evidence="5">
    <location>
        <begin position="609"/>
        <end position="720"/>
    </location>
</feature>
<dbReference type="CDD" id="cd00130">
    <property type="entry name" value="PAS"/>
    <property type="match status" value="3"/>
</dbReference>